<dbReference type="Proteomes" id="UP000709959">
    <property type="component" value="Unassembled WGS sequence"/>
</dbReference>
<evidence type="ECO:0000313" key="3">
    <source>
        <dbReference type="Proteomes" id="UP000709959"/>
    </source>
</evidence>
<organism evidence="2 3">
    <name type="scientific">Candidatus Geothrix odensensis</name>
    <dbReference type="NCBI Taxonomy" id="2954440"/>
    <lineage>
        <taxon>Bacteria</taxon>
        <taxon>Pseudomonadati</taxon>
        <taxon>Acidobacteriota</taxon>
        <taxon>Holophagae</taxon>
        <taxon>Holophagales</taxon>
        <taxon>Holophagaceae</taxon>
        <taxon>Geothrix</taxon>
    </lineage>
</organism>
<evidence type="ECO:0000313" key="2">
    <source>
        <dbReference type="EMBL" id="MBK8573523.1"/>
    </source>
</evidence>
<name>A0A936F3R3_9BACT</name>
<dbReference type="AlphaFoldDB" id="A0A936F3R3"/>
<sequence>MILVAMGEQHGLEPVREGLQVGEVRHDGIDARLVVGGEQLAAVHQEEAAGAVDHQRVHAELAEPADGDQAQLVSGGGLGPGFEFRRYRHDDGNTSG</sequence>
<proteinExistence type="predicted"/>
<evidence type="ECO:0000256" key="1">
    <source>
        <dbReference type="SAM" id="MobiDB-lite"/>
    </source>
</evidence>
<reference evidence="2 3" key="1">
    <citation type="submission" date="2020-10" db="EMBL/GenBank/DDBJ databases">
        <title>Connecting structure to function with the recovery of over 1000 high-quality activated sludge metagenome-assembled genomes encoding full-length rRNA genes using long-read sequencing.</title>
        <authorList>
            <person name="Singleton C.M."/>
            <person name="Petriglieri F."/>
            <person name="Kristensen J.M."/>
            <person name="Kirkegaard R.H."/>
            <person name="Michaelsen T.Y."/>
            <person name="Andersen M.H."/>
            <person name="Karst S.M."/>
            <person name="Dueholm M.S."/>
            <person name="Nielsen P.H."/>
            <person name="Albertsen M."/>
        </authorList>
    </citation>
    <scope>NUCLEOTIDE SEQUENCE [LARGE SCALE GENOMIC DNA]</scope>
    <source>
        <strain evidence="2">OdNE_18-Q3-R46-58_MAXAC.008</strain>
    </source>
</reference>
<feature type="region of interest" description="Disordered" evidence="1">
    <location>
        <begin position="65"/>
        <end position="96"/>
    </location>
</feature>
<gene>
    <name evidence="2" type="ORF">IPN91_13020</name>
</gene>
<dbReference type="EMBL" id="JADKCH010000021">
    <property type="protein sequence ID" value="MBK8573523.1"/>
    <property type="molecule type" value="Genomic_DNA"/>
</dbReference>
<feature type="compositionally biased region" description="Basic and acidic residues" evidence="1">
    <location>
        <begin position="83"/>
        <end position="96"/>
    </location>
</feature>
<protein>
    <submittedName>
        <fullName evidence="2">Uncharacterized protein</fullName>
    </submittedName>
</protein>
<comment type="caution">
    <text evidence="2">The sequence shown here is derived from an EMBL/GenBank/DDBJ whole genome shotgun (WGS) entry which is preliminary data.</text>
</comment>
<accession>A0A936F3R3</accession>